<accession>A0A8H4RTI6</accession>
<evidence type="ECO:0000313" key="2">
    <source>
        <dbReference type="Proteomes" id="UP000566819"/>
    </source>
</evidence>
<organism evidence="1 2">
    <name type="scientific">Cudoniella acicularis</name>
    <dbReference type="NCBI Taxonomy" id="354080"/>
    <lineage>
        <taxon>Eukaryota</taxon>
        <taxon>Fungi</taxon>
        <taxon>Dikarya</taxon>
        <taxon>Ascomycota</taxon>
        <taxon>Pezizomycotina</taxon>
        <taxon>Leotiomycetes</taxon>
        <taxon>Helotiales</taxon>
        <taxon>Tricladiaceae</taxon>
        <taxon>Cudoniella</taxon>
    </lineage>
</organism>
<comment type="caution">
    <text evidence="1">The sequence shown here is derived from an EMBL/GenBank/DDBJ whole genome shotgun (WGS) entry which is preliminary data.</text>
</comment>
<proteinExistence type="predicted"/>
<dbReference type="Proteomes" id="UP000566819">
    <property type="component" value="Unassembled WGS sequence"/>
</dbReference>
<dbReference type="EMBL" id="JAAMPI010000101">
    <property type="protein sequence ID" value="KAF4635750.1"/>
    <property type="molecule type" value="Genomic_DNA"/>
</dbReference>
<dbReference type="AlphaFoldDB" id="A0A8H4RTI6"/>
<dbReference type="OrthoDB" id="4934446at2759"/>
<sequence length="252" mass="28686">MAESDFTPYQQPSLPTISILAFPLPYLESRTSLSPLTLPFLSRIFLDFNHQWRHIFRWIYADSTFRKLSYAILQIALLDFRIVEDASRWNHKSLWGAYVNAHQLPPWQACEDSFFRVGNTFVVLDQGLQRAMAIVEQHAKDNITHPSDEQQPTKYFLLSVRHVMLCRAGKGGVLSYTQPTPFLNGVDAPSPEAIKITLEGLSPPYPHKITKLHQVPIEIQDRILEHASERSGISTARVSSRFGLAVFLVEGK</sequence>
<protein>
    <submittedName>
        <fullName evidence="1">Uncharacterized protein</fullName>
    </submittedName>
</protein>
<gene>
    <name evidence="1" type="ORF">G7Y89_g2348</name>
</gene>
<name>A0A8H4RTI6_9HELO</name>
<evidence type="ECO:0000313" key="1">
    <source>
        <dbReference type="EMBL" id="KAF4635750.1"/>
    </source>
</evidence>
<reference evidence="1 2" key="1">
    <citation type="submission" date="2020-03" db="EMBL/GenBank/DDBJ databases">
        <title>Draft Genome Sequence of Cudoniella acicularis.</title>
        <authorList>
            <person name="Buettner E."/>
            <person name="Kellner H."/>
        </authorList>
    </citation>
    <scope>NUCLEOTIDE SEQUENCE [LARGE SCALE GENOMIC DNA]</scope>
    <source>
        <strain evidence="1 2">DSM 108380</strain>
    </source>
</reference>
<keyword evidence="2" id="KW-1185">Reference proteome</keyword>